<dbReference type="Gene3D" id="1.20.1070.10">
    <property type="entry name" value="Rhodopsin 7-helix transmembrane proteins"/>
    <property type="match status" value="1"/>
</dbReference>
<keyword evidence="8" id="KW-0325">Glycoprotein</keyword>
<feature type="transmembrane region" description="Helical" evidence="10">
    <location>
        <begin position="153"/>
        <end position="173"/>
    </location>
</feature>
<keyword evidence="3 10" id="KW-0812">Transmembrane</keyword>
<feature type="transmembrane region" description="Helical" evidence="10">
    <location>
        <begin position="238"/>
        <end position="263"/>
    </location>
</feature>
<feature type="transmembrane region" description="Helical" evidence="10">
    <location>
        <begin position="62"/>
        <end position="88"/>
    </location>
</feature>
<keyword evidence="7" id="KW-0675">Receptor</keyword>
<reference evidence="12 13" key="1">
    <citation type="submission" date="2022-05" db="EMBL/GenBank/DDBJ databases">
        <authorList>
            <consortium name="Genoscope - CEA"/>
            <person name="William W."/>
        </authorList>
    </citation>
    <scope>NUCLEOTIDE SEQUENCE [LARGE SCALE GENOMIC DNA]</scope>
</reference>
<dbReference type="EMBL" id="CALNXJ010000038">
    <property type="protein sequence ID" value="CAH3143734.1"/>
    <property type="molecule type" value="Genomic_DNA"/>
</dbReference>
<organism evidence="12 13">
    <name type="scientific">Pocillopora meandrina</name>
    <dbReference type="NCBI Taxonomy" id="46732"/>
    <lineage>
        <taxon>Eukaryota</taxon>
        <taxon>Metazoa</taxon>
        <taxon>Cnidaria</taxon>
        <taxon>Anthozoa</taxon>
        <taxon>Hexacorallia</taxon>
        <taxon>Scleractinia</taxon>
        <taxon>Astrocoeniina</taxon>
        <taxon>Pocilloporidae</taxon>
        <taxon>Pocillopora</taxon>
    </lineage>
</organism>
<accession>A0AAU9XCR6</accession>
<feature type="transmembrane region" description="Helical" evidence="10">
    <location>
        <begin position="20"/>
        <end position="50"/>
    </location>
</feature>
<name>A0AAU9XCR6_9CNID</name>
<evidence type="ECO:0000313" key="12">
    <source>
        <dbReference type="EMBL" id="CAH3143734.1"/>
    </source>
</evidence>
<evidence type="ECO:0000256" key="4">
    <source>
        <dbReference type="ARBA" id="ARBA00022989"/>
    </source>
</evidence>
<evidence type="ECO:0000256" key="5">
    <source>
        <dbReference type="ARBA" id="ARBA00023040"/>
    </source>
</evidence>
<feature type="transmembrane region" description="Helical" evidence="10">
    <location>
        <begin position="185"/>
        <end position="207"/>
    </location>
</feature>
<comment type="caution">
    <text evidence="12">The sequence shown here is derived from an EMBL/GenBank/DDBJ whole genome shotgun (WGS) entry which is preliminary data.</text>
</comment>
<dbReference type="SUPFAM" id="SSF81321">
    <property type="entry name" value="Family A G protein-coupled receptor-like"/>
    <property type="match status" value="1"/>
</dbReference>
<feature type="transmembrane region" description="Helical" evidence="10">
    <location>
        <begin position="283"/>
        <end position="302"/>
    </location>
</feature>
<evidence type="ECO:0000256" key="10">
    <source>
        <dbReference type="SAM" id="Phobius"/>
    </source>
</evidence>
<dbReference type="InterPro" id="IPR017452">
    <property type="entry name" value="GPCR_Rhodpsn_7TM"/>
</dbReference>
<keyword evidence="13" id="KW-1185">Reference proteome</keyword>
<protein>
    <recommendedName>
        <fullName evidence="11">G-protein coupled receptors family 1 profile domain-containing protein</fullName>
    </recommendedName>
</protein>
<dbReference type="GO" id="GO:0005886">
    <property type="term" value="C:plasma membrane"/>
    <property type="evidence" value="ECO:0007669"/>
    <property type="project" value="UniProtKB-SubCell"/>
</dbReference>
<dbReference type="InterPro" id="IPR000276">
    <property type="entry name" value="GPCR_Rhodpsn"/>
</dbReference>
<dbReference type="CDD" id="cd00637">
    <property type="entry name" value="7tm_classA_rhodopsin-like"/>
    <property type="match status" value="1"/>
</dbReference>
<evidence type="ECO:0000256" key="6">
    <source>
        <dbReference type="ARBA" id="ARBA00023136"/>
    </source>
</evidence>
<keyword evidence="2" id="KW-1003">Cell membrane</keyword>
<dbReference type="PROSITE" id="PS50262">
    <property type="entry name" value="G_PROTEIN_RECEP_F1_2"/>
    <property type="match status" value="1"/>
</dbReference>
<evidence type="ECO:0000256" key="7">
    <source>
        <dbReference type="ARBA" id="ARBA00023170"/>
    </source>
</evidence>
<evidence type="ECO:0000256" key="8">
    <source>
        <dbReference type="ARBA" id="ARBA00023180"/>
    </source>
</evidence>
<sequence length="359" mass="41422">MNSTQSLRTRLDLIQLVETYHQLSIILGILLAVLSVITTFGNGLLLLAIWRDPFKSFRTPTTFFIIGLAAADFLTGLTACPMYAWYFISSSLAYKNRDFFYISNLKKIAQIGQHISMVTMNSSFIILLLFTWSQFTAISFPHKHRAFLTKKRVQTSVILTWAYSGMFSLFSKIKASHKTFLKIDLYFNTTGSLILLTVAYFCLFRAFRQQMRRLHSWRPANSTHGQQRRGRVSRERQFIVVNLLLLSFIIACTMPVTVISYLAQHWVIKTPSVQMVKLGIAMLFANGILFLKFAIDPLVYAWRLSQYRRALKSILFCSRQRTEVDEFLSYSINNRTAISIRRLELNKEETNAINGNWPA</sequence>
<evidence type="ECO:0000256" key="1">
    <source>
        <dbReference type="ARBA" id="ARBA00004651"/>
    </source>
</evidence>
<keyword evidence="6 10" id="KW-0472">Membrane</keyword>
<gene>
    <name evidence="12" type="ORF">PMEA_00020716</name>
</gene>
<dbReference type="PANTHER" id="PTHR24246:SF27">
    <property type="entry name" value="ADENOSINE RECEPTOR, ISOFORM A"/>
    <property type="match status" value="1"/>
</dbReference>
<dbReference type="PANTHER" id="PTHR24246">
    <property type="entry name" value="OLFACTORY RECEPTOR AND ADENOSINE RECEPTOR"/>
    <property type="match status" value="1"/>
</dbReference>
<evidence type="ECO:0000256" key="3">
    <source>
        <dbReference type="ARBA" id="ARBA00022692"/>
    </source>
</evidence>
<evidence type="ECO:0000256" key="2">
    <source>
        <dbReference type="ARBA" id="ARBA00022475"/>
    </source>
</evidence>
<dbReference type="Pfam" id="PF00001">
    <property type="entry name" value="7tm_1"/>
    <property type="match status" value="1"/>
</dbReference>
<keyword evidence="4 10" id="KW-1133">Transmembrane helix</keyword>
<dbReference type="AlphaFoldDB" id="A0AAU9XCR6"/>
<feature type="domain" description="G-protein coupled receptors family 1 profile" evidence="11">
    <location>
        <begin position="41"/>
        <end position="300"/>
    </location>
</feature>
<evidence type="ECO:0000259" key="11">
    <source>
        <dbReference type="PROSITE" id="PS50262"/>
    </source>
</evidence>
<proteinExistence type="predicted"/>
<keyword evidence="5" id="KW-0297">G-protein coupled receptor</keyword>
<dbReference type="Proteomes" id="UP001159428">
    <property type="component" value="Unassembled WGS sequence"/>
</dbReference>
<feature type="transmembrane region" description="Helical" evidence="10">
    <location>
        <begin position="108"/>
        <end position="132"/>
    </location>
</feature>
<evidence type="ECO:0000313" key="13">
    <source>
        <dbReference type="Proteomes" id="UP001159428"/>
    </source>
</evidence>
<evidence type="ECO:0000256" key="9">
    <source>
        <dbReference type="ARBA" id="ARBA00023224"/>
    </source>
</evidence>
<keyword evidence="9" id="KW-0807">Transducer</keyword>
<comment type="subcellular location">
    <subcellularLocation>
        <location evidence="1">Cell membrane</location>
        <topology evidence="1">Multi-pass membrane protein</topology>
    </subcellularLocation>
</comment>
<dbReference type="PRINTS" id="PR00237">
    <property type="entry name" value="GPCRRHODOPSN"/>
</dbReference>
<dbReference type="GO" id="GO:0004930">
    <property type="term" value="F:G protein-coupled receptor activity"/>
    <property type="evidence" value="ECO:0007669"/>
    <property type="project" value="UniProtKB-KW"/>
</dbReference>